<dbReference type="GO" id="GO:0005829">
    <property type="term" value="C:cytosol"/>
    <property type="evidence" value="ECO:0007669"/>
    <property type="project" value="TreeGrafter"/>
</dbReference>
<evidence type="ECO:0000313" key="6">
    <source>
        <dbReference type="Proteomes" id="UP001190700"/>
    </source>
</evidence>
<evidence type="ECO:0000256" key="4">
    <source>
        <dbReference type="ARBA" id="ARBA00048707"/>
    </source>
</evidence>
<gene>
    <name evidence="5" type="ORF">CYMTET_51634</name>
</gene>
<dbReference type="EC" id="3.1.1.29" evidence="1"/>
<evidence type="ECO:0000256" key="1">
    <source>
        <dbReference type="ARBA" id="ARBA00013260"/>
    </source>
</evidence>
<proteinExistence type="inferred from homology"/>
<dbReference type="NCBIfam" id="NF003314">
    <property type="entry name" value="PRK04322.1"/>
    <property type="match status" value="1"/>
</dbReference>
<comment type="caution">
    <text evidence="5">The sequence shown here is derived from an EMBL/GenBank/DDBJ whole genome shotgun (WGS) entry which is preliminary data.</text>
</comment>
<accession>A0AAE0BKR6</accession>
<protein>
    <recommendedName>
        <fullName evidence="1">peptidyl-tRNA hydrolase</fullName>
        <ecNumber evidence="1">3.1.1.29</ecNumber>
    </recommendedName>
</protein>
<dbReference type="CDD" id="cd02430">
    <property type="entry name" value="PTH2"/>
    <property type="match status" value="1"/>
</dbReference>
<organism evidence="5 6">
    <name type="scientific">Cymbomonas tetramitiformis</name>
    <dbReference type="NCBI Taxonomy" id="36881"/>
    <lineage>
        <taxon>Eukaryota</taxon>
        <taxon>Viridiplantae</taxon>
        <taxon>Chlorophyta</taxon>
        <taxon>Pyramimonadophyceae</taxon>
        <taxon>Pyramimonadales</taxon>
        <taxon>Pyramimonadaceae</taxon>
        <taxon>Cymbomonas</taxon>
    </lineage>
</organism>
<dbReference type="NCBIfam" id="TIGR00283">
    <property type="entry name" value="arch_pth2"/>
    <property type="match status" value="1"/>
</dbReference>
<dbReference type="PANTHER" id="PTHR12649">
    <property type="entry name" value="PEPTIDYL-TRNA HYDROLASE 2"/>
    <property type="match status" value="1"/>
</dbReference>
<dbReference type="PANTHER" id="PTHR12649:SF11">
    <property type="entry name" value="PEPTIDYL-TRNA HYDROLASE 2, MITOCHONDRIAL"/>
    <property type="match status" value="1"/>
</dbReference>
<dbReference type="FunFam" id="3.40.1490.10:FF:000001">
    <property type="entry name" value="Peptidyl-tRNA hydrolase 2"/>
    <property type="match status" value="1"/>
</dbReference>
<dbReference type="Proteomes" id="UP001190700">
    <property type="component" value="Unassembled WGS sequence"/>
</dbReference>
<dbReference type="SUPFAM" id="SSF102462">
    <property type="entry name" value="Peptidyl-tRNA hydrolase II"/>
    <property type="match status" value="1"/>
</dbReference>
<comment type="similarity">
    <text evidence="3">Belongs to the PTH2 family.</text>
</comment>
<name>A0AAE0BKR6_9CHLO</name>
<dbReference type="Gene3D" id="3.40.1490.10">
    <property type="entry name" value="Bit1"/>
    <property type="match status" value="1"/>
</dbReference>
<sequence length="162" mass="17732">MPKVSDIVGAAAAGVFIGMMLERFRQRGGGDEEDFDASPPIRKDVEYKMVLCVRNDLKMGKGKIGAQCSHATLGLYSACYEKGYHALLDHWEEHGQAKVTLKLDGEQEMLRLAKQASSHNVPCHIVHDAGRTQIAPNTRTVLSIGPAPVDELDKLTGHLKLL</sequence>
<dbReference type="InterPro" id="IPR023476">
    <property type="entry name" value="Pep_tRNA_hydro_II_dom_sf"/>
</dbReference>
<reference evidence="5 6" key="1">
    <citation type="journal article" date="2015" name="Genome Biol. Evol.">
        <title>Comparative Genomics of a Bacterivorous Green Alga Reveals Evolutionary Causalities and Consequences of Phago-Mixotrophic Mode of Nutrition.</title>
        <authorList>
            <person name="Burns J.A."/>
            <person name="Paasch A."/>
            <person name="Narechania A."/>
            <person name="Kim E."/>
        </authorList>
    </citation>
    <scope>NUCLEOTIDE SEQUENCE [LARGE SCALE GENOMIC DNA]</scope>
    <source>
        <strain evidence="5 6">PLY_AMNH</strain>
    </source>
</reference>
<dbReference type="GO" id="GO:0004045">
    <property type="term" value="F:peptidyl-tRNA hydrolase activity"/>
    <property type="evidence" value="ECO:0007669"/>
    <property type="project" value="UniProtKB-EC"/>
</dbReference>
<dbReference type="Pfam" id="PF01981">
    <property type="entry name" value="PTH2"/>
    <property type="match status" value="1"/>
</dbReference>
<dbReference type="AlphaFoldDB" id="A0AAE0BKR6"/>
<evidence type="ECO:0000256" key="2">
    <source>
        <dbReference type="ARBA" id="ARBA00022801"/>
    </source>
</evidence>
<keyword evidence="6" id="KW-1185">Reference proteome</keyword>
<evidence type="ECO:0000313" key="5">
    <source>
        <dbReference type="EMBL" id="KAK3238351.1"/>
    </source>
</evidence>
<keyword evidence="2" id="KW-0378">Hydrolase</keyword>
<dbReference type="InterPro" id="IPR002833">
    <property type="entry name" value="PTH2"/>
</dbReference>
<dbReference type="EMBL" id="LGRX02034246">
    <property type="protein sequence ID" value="KAK3238351.1"/>
    <property type="molecule type" value="Genomic_DNA"/>
</dbReference>
<comment type="catalytic activity">
    <reaction evidence="4">
        <text>an N-acyl-L-alpha-aminoacyl-tRNA + H2O = an N-acyl-L-amino acid + a tRNA + H(+)</text>
        <dbReference type="Rhea" id="RHEA:54448"/>
        <dbReference type="Rhea" id="RHEA-COMP:10123"/>
        <dbReference type="Rhea" id="RHEA-COMP:13883"/>
        <dbReference type="ChEBI" id="CHEBI:15377"/>
        <dbReference type="ChEBI" id="CHEBI:15378"/>
        <dbReference type="ChEBI" id="CHEBI:59874"/>
        <dbReference type="ChEBI" id="CHEBI:78442"/>
        <dbReference type="ChEBI" id="CHEBI:138191"/>
        <dbReference type="EC" id="3.1.1.29"/>
    </reaction>
</comment>
<evidence type="ECO:0000256" key="3">
    <source>
        <dbReference type="ARBA" id="ARBA00038050"/>
    </source>
</evidence>